<dbReference type="EMBL" id="LCAH01000027">
    <property type="protein sequence ID" value="KKR85850.1"/>
    <property type="molecule type" value="Genomic_DNA"/>
</dbReference>
<name>A0A0G0WN22_9BACT</name>
<protein>
    <submittedName>
        <fullName evidence="2">Uncharacterized protein</fullName>
    </submittedName>
</protein>
<organism evidence="2 3">
    <name type="scientific">Candidatus Uhrbacteria bacterium GW2011_GWC2_41_11</name>
    <dbReference type="NCBI Taxonomy" id="1618985"/>
    <lineage>
        <taxon>Bacteria</taxon>
        <taxon>Candidatus Uhriibacteriota</taxon>
    </lineage>
</organism>
<evidence type="ECO:0000313" key="3">
    <source>
        <dbReference type="Proteomes" id="UP000034616"/>
    </source>
</evidence>
<keyword evidence="1" id="KW-0472">Membrane</keyword>
<accession>A0A0G0WN22</accession>
<dbReference type="Proteomes" id="UP000034616">
    <property type="component" value="Unassembled WGS sequence"/>
</dbReference>
<gene>
    <name evidence="2" type="ORF">UU35_C0027G0006</name>
</gene>
<keyword evidence="1" id="KW-0812">Transmembrane</keyword>
<keyword evidence="1" id="KW-1133">Transmembrane helix</keyword>
<feature type="transmembrane region" description="Helical" evidence="1">
    <location>
        <begin position="49"/>
        <end position="69"/>
    </location>
</feature>
<sequence>MTWEKVAMYVFVAVMGFFLGALILGSIGFQAVLFYEDLQIRGWKEGESLFVFLVMGGEVIFFGGTWWVVIMKILLRECTESSPT</sequence>
<evidence type="ECO:0000313" key="2">
    <source>
        <dbReference type="EMBL" id="KKR85850.1"/>
    </source>
</evidence>
<feature type="transmembrane region" description="Helical" evidence="1">
    <location>
        <begin position="7"/>
        <end position="29"/>
    </location>
</feature>
<evidence type="ECO:0000256" key="1">
    <source>
        <dbReference type="SAM" id="Phobius"/>
    </source>
</evidence>
<proteinExistence type="predicted"/>
<dbReference type="AlphaFoldDB" id="A0A0G0WN22"/>
<comment type="caution">
    <text evidence="2">The sequence shown here is derived from an EMBL/GenBank/DDBJ whole genome shotgun (WGS) entry which is preliminary data.</text>
</comment>
<reference evidence="2 3" key="1">
    <citation type="journal article" date="2015" name="Nature">
        <title>rRNA introns, odd ribosomes, and small enigmatic genomes across a large radiation of phyla.</title>
        <authorList>
            <person name="Brown C.T."/>
            <person name="Hug L.A."/>
            <person name="Thomas B.C."/>
            <person name="Sharon I."/>
            <person name="Castelle C.J."/>
            <person name="Singh A."/>
            <person name="Wilkins M.J."/>
            <person name="Williams K.H."/>
            <person name="Banfield J.F."/>
        </authorList>
    </citation>
    <scope>NUCLEOTIDE SEQUENCE [LARGE SCALE GENOMIC DNA]</scope>
</reference>